<accession>A0A101LVL9</accession>
<sequence length="78" mass="8240">MPFIALLSPALGAALLGNKSIARCRTDMHALILNPTEGSIGASGPGERNKGNSGYPCQLGDAVQFRSKPFITQQFIHS</sequence>
<reference evidence="1" key="1">
    <citation type="journal article" date="2015" name="Genome Biol. Evol.">
        <title>Organellar Genomes of White Spruce (Picea glauca): Assembly and Annotation.</title>
        <authorList>
            <person name="Jackman S.D."/>
            <person name="Warren R.L."/>
            <person name="Gibb E.A."/>
            <person name="Vandervalk B.P."/>
            <person name="Mohamadi H."/>
            <person name="Chu J."/>
            <person name="Raymond A."/>
            <person name="Pleasance S."/>
            <person name="Coope R."/>
            <person name="Wildung M.R."/>
            <person name="Ritland C.E."/>
            <person name="Bousquet J."/>
            <person name="Jones S.J."/>
            <person name="Bohlmann J."/>
            <person name="Birol I."/>
        </authorList>
    </citation>
    <scope>NUCLEOTIDE SEQUENCE [LARGE SCALE GENOMIC DNA]</scope>
    <source>
        <tissue evidence="1">Flushing bud</tissue>
    </source>
</reference>
<keyword evidence="1" id="KW-0496">Mitochondrion</keyword>
<name>A0A101LVL9_PICGL</name>
<geneLocation type="mitochondrion" evidence="1"/>
<dbReference type="EMBL" id="LKAM01000013">
    <property type="protein sequence ID" value="KUM46184.1"/>
    <property type="molecule type" value="Genomic_DNA"/>
</dbReference>
<evidence type="ECO:0000313" key="1">
    <source>
        <dbReference type="EMBL" id="KUM46184.1"/>
    </source>
</evidence>
<proteinExistence type="predicted"/>
<protein>
    <submittedName>
        <fullName evidence="1">Uncharacterized protein</fullName>
    </submittedName>
</protein>
<comment type="caution">
    <text evidence="1">The sequence shown here is derived from an EMBL/GenBank/DDBJ whole genome shotgun (WGS) entry which is preliminary data.</text>
</comment>
<gene>
    <name evidence="1" type="ORF">ABT39_MTgene1990</name>
</gene>
<organism evidence="1">
    <name type="scientific">Picea glauca</name>
    <name type="common">White spruce</name>
    <name type="synonym">Pinus glauca</name>
    <dbReference type="NCBI Taxonomy" id="3330"/>
    <lineage>
        <taxon>Eukaryota</taxon>
        <taxon>Viridiplantae</taxon>
        <taxon>Streptophyta</taxon>
        <taxon>Embryophyta</taxon>
        <taxon>Tracheophyta</taxon>
        <taxon>Spermatophyta</taxon>
        <taxon>Pinopsida</taxon>
        <taxon>Pinidae</taxon>
        <taxon>Conifers I</taxon>
        <taxon>Pinales</taxon>
        <taxon>Pinaceae</taxon>
        <taxon>Picea</taxon>
    </lineage>
</organism>
<dbReference type="AlphaFoldDB" id="A0A101LVL9"/>